<dbReference type="PANTHER" id="PTHR48164:SF1">
    <property type="entry name" value="DOLICHYL-DIPHOSPHOOLIGOSACCHARIDE--PROTEIN GLYCOSYLTRANSFERASE SUBUNIT 4"/>
    <property type="match status" value="1"/>
</dbReference>
<dbReference type="InterPro" id="IPR051307">
    <property type="entry name" value="OST4"/>
</dbReference>
<dbReference type="Pfam" id="PF10215">
    <property type="entry name" value="Ost4"/>
    <property type="match status" value="1"/>
</dbReference>
<keyword evidence="11" id="KW-1185">Reference proteome</keyword>
<evidence type="ECO:0000256" key="4">
    <source>
        <dbReference type="ARBA" id="ARBA00022692"/>
    </source>
</evidence>
<evidence type="ECO:0000313" key="10">
    <source>
        <dbReference type="EMBL" id="KAH8700138.1"/>
    </source>
</evidence>
<evidence type="ECO:0000256" key="8">
    <source>
        <dbReference type="ARBA" id="ARBA00023136"/>
    </source>
</evidence>
<organism evidence="10 11">
    <name type="scientific">Talaromyces proteolyticus</name>
    <dbReference type="NCBI Taxonomy" id="1131652"/>
    <lineage>
        <taxon>Eukaryota</taxon>
        <taxon>Fungi</taxon>
        <taxon>Dikarya</taxon>
        <taxon>Ascomycota</taxon>
        <taxon>Pezizomycotina</taxon>
        <taxon>Eurotiomycetes</taxon>
        <taxon>Eurotiomycetidae</taxon>
        <taxon>Eurotiales</taxon>
        <taxon>Trichocomaceae</taxon>
        <taxon>Talaromyces</taxon>
        <taxon>Talaromyces sect. Bacilispori</taxon>
    </lineage>
</organism>
<accession>A0AAD4KSK0</accession>
<name>A0AAD4KSK0_9EURO</name>
<evidence type="ECO:0000256" key="5">
    <source>
        <dbReference type="ARBA" id="ARBA00022824"/>
    </source>
</evidence>
<comment type="caution">
    <text evidence="10">The sequence shown here is derived from an EMBL/GenBank/DDBJ whole genome shotgun (WGS) entry which is preliminary data.</text>
</comment>
<reference evidence="10" key="1">
    <citation type="submission" date="2021-12" db="EMBL/GenBank/DDBJ databases">
        <title>Convergent genome expansion in fungi linked to evolution of root-endophyte symbiosis.</title>
        <authorList>
            <consortium name="DOE Joint Genome Institute"/>
            <person name="Ke Y.-H."/>
            <person name="Bonito G."/>
            <person name="Liao H.-L."/>
            <person name="Looney B."/>
            <person name="Rojas-Flechas A."/>
            <person name="Nash J."/>
            <person name="Hameed K."/>
            <person name="Schadt C."/>
            <person name="Martin F."/>
            <person name="Crous P.W."/>
            <person name="Miettinen O."/>
            <person name="Magnuson J.K."/>
            <person name="Labbe J."/>
            <person name="Jacobson D."/>
            <person name="Doktycz M.J."/>
            <person name="Veneault-Fourrey C."/>
            <person name="Kuo A."/>
            <person name="Mondo S."/>
            <person name="Calhoun S."/>
            <person name="Riley R."/>
            <person name="Ohm R."/>
            <person name="LaButti K."/>
            <person name="Andreopoulos B."/>
            <person name="Pangilinan J."/>
            <person name="Nolan M."/>
            <person name="Tritt A."/>
            <person name="Clum A."/>
            <person name="Lipzen A."/>
            <person name="Daum C."/>
            <person name="Barry K."/>
            <person name="Grigoriev I.V."/>
            <person name="Vilgalys R."/>
        </authorList>
    </citation>
    <scope>NUCLEOTIDE SEQUENCE</scope>
    <source>
        <strain evidence="10">PMI_201</strain>
    </source>
</reference>
<evidence type="ECO:0000256" key="7">
    <source>
        <dbReference type="ARBA" id="ARBA00022989"/>
    </source>
</evidence>
<dbReference type="GeneID" id="70239585"/>
<protein>
    <recommendedName>
        <fullName evidence="3">Dolichyl-diphosphooligosaccharide--protein glycosyltransferase subunit 4</fullName>
    </recommendedName>
</protein>
<keyword evidence="5" id="KW-0256">Endoplasmic reticulum</keyword>
<comment type="similarity">
    <text evidence="2">Belongs to the OST4 family.</text>
</comment>
<keyword evidence="7 9" id="KW-1133">Transmembrane helix</keyword>
<keyword evidence="4 9" id="KW-0812">Transmembrane</keyword>
<sequence length="74" mass="7762">MISDDDLFSLAIFLGSVAMLLIVLYHFLEINAKTEAEPSPDSTTDTAASKKIPVGADPVAFTPGAAVASKVKPR</sequence>
<comment type="subcellular location">
    <subcellularLocation>
        <location evidence="1">Endoplasmic reticulum membrane</location>
        <topology evidence="1">Single-pass type III membrane protein</topology>
    </subcellularLocation>
</comment>
<evidence type="ECO:0000256" key="1">
    <source>
        <dbReference type="ARBA" id="ARBA00004643"/>
    </source>
</evidence>
<evidence type="ECO:0000256" key="3">
    <source>
        <dbReference type="ARBA" id="ARBA00017662"/>
    </source>
</evidence>
<feature type="transmembrane region" description="Helical" evidence="9">
    <location>
        <begin position="7"/>
        <end position="28"/>
    </location>
</feature>
<dbReference type="GO" id="GO:0008250">
    <property type="term" value="C:oligosaccharyltransferase complex"/>
    <property type="evidence" value="ECO:0007669"/>
    <property type="project" value="TreeGrafter"/>
</dbReference>
<evidence type="ECO:0000256" key="6">
    <source>
        <dbReference type="ARBA" id="ARBA00022968"/>
    </source>
</evidence>
<keyword evidence="6" id="KW-0735">Signal-anchor</keyword>
<evidence type="ECO:0000256" key="9">
    <source>
        <dbReference type="SAM" id="Phobius"/>
    </source>
</evidence>
<dbReference type="PANTHER" id="PTHR48164">
    <property type="entry name" value="DOLICHYL-DIPHOSPHOOLIGOSACCHARIDE--PROTEIN GLYCOSYLTRANSFERASE SUBUNIT 4"/>
    <property type="match status" value="1"/>
</dbReference>
<dbReference type="AlphaFoldDB" id="A0AAD4KSK0"/>
<dbReference type="Proteomes" id="UP001201262">
    <property type="component" value="Unassembled WGS sequence"/>
</dbReference>
<dbReference type="RefSeq" id="XP_046073844.1">
    <property type="nucleotide sequence ID" value="XM_046209298.1"/>
</dbReference>
<dbReference type="InterPro" id="IPR036330">
    <property type="entry name" value="Ost4p_sf"/>
</dbReference>
<dbReference type="SUPFAM" id="SSF103464">
    <property type="entry name" value="Oligosaccharyltransferase subunit ost4p"/>
    <property type="match status" value="1"/>
</dbReference>
<evidence type="ECO:0000256" key="2">
    <source>
        <dbReference type="ARBA" id="ARBA00007685"/>
    </source>
</evidence>
<dbReference type="GO" id="GO:0018279">
    <property type="term" value="P:protein N-linked glycosylation via asparagine"/>
    <property type="evidence" value="ECO:0007669"/>
    <property type="project" value="TreeGrafter"/>
</dbReference>
<keyword evidence="8 9" id="KW-0472">Membrane</keyword>
<proteinExistence type="inferred from homology"/>
<evidence type="ECO:0000313" key="11">
    <source>
        <dbReference type="Proteomes" id="UP001201262"/>
    </source>
</evidence>
<dbReference type="InterPro" id="IPR018943">
    <property type="entry name" value="Oligosaccaryltransferase"/>
</dbReference>
<gene>
    <name evidence="10" type="ORF">BGW36DRAFT_123564</name>
</gene>
<dbReference type="EMBL" id="JAJTJA010000004">
    <property type="protein sequence ID" value="KAH8700138.1"/>
    <property type="molecule type" value="Genomic_DNA"/>
</dbReference>